<dbReference type="InterPro" id="IPR040077">
    <property type="entry name" value="GST_C_Theta"/>
</dbReference>
<dbReference type="GeneID" id="103384273"/>
<protein>
    <recommendedName>
        <fullName evidence="4">glutathione transferase</fullName>
        <ecNumber evidence="4">2.5.1.18</ecNumber>
    </recommendedName>
</protein>
<evidence type="ECO:0000259" key="8">
    <source>
        <dbReference type="PROSITE" id="PS50404"/>
    </source>
</evidence>
<dbReference type="SUPFAM" id="SSF47616">
    <property type="entry name" value="GST C-terminal domain-like"/>
    <property type="match status" value="1"/>
</dbReference>
<dbReference type="InterPro" id="IPR040075">
    <property type="entry name" value="GST_N_Theta"/>
</dbReference>
<dbReference type="CTD" id="393556"/>
<dbReference type="InterPro" id="IPR036249">
    <property type="entry name" value="Thioredoxin-like_sf"/>
</dbReference>
<dbReference type="CDD" id="cd03183">
    <property type="entry name" value="GST_C_Theta"/>
    <property type="match status" value="1"/>
</dbReference>
<dbReference type="Pfam" id="PF02798">
    <property type="entry name" value="GST_N"/>
    <property type="match status" value="1"/>
</dbReference>
<evidence type="ECO:0000256" key="2">
    <source>
        <dbReference type="ARBA" id="ARBA00009899"/>
    </source>
</evidence>
<dbReference type="STRING" id="244447.ENSCSEP00000024068"/>
<name>A0A3P8W966_CYNSE</name>
<dbReference type="KEGG" id="csem:103384273"/>
<evidence type="ECO:0000256" key="6">
    <source>
        <dbReference type="ARBA" id="ARBA00022679"/>
    </source>
</evidence>
<accession>A0A3P8W966</accession>
<dbReference type="PROSITE" id="PS50405">
    <property type="entry name" value="GST_CTER"/>
    <property type="match status" value="1"/>
</dbReference>
<dbReference type="SFLD" id="SFLDS00019">
    <property type="entry name" value="Glutathione_Transferase_(cytos"/>
    <property type="match status" value="1"/>
</dbReference>
<dbReference type="RefSeq" id="XP_008315954.1">
    <property type="nucleotide sequence ID" value="XM_008317732.3"/>
</dbReference>
<dbReference type="InterPro" id="IPR040079">
    <property type="entry name" value="Glutathione_S-Trfase"/>
</dbReference>
<keyword evidence="11" id="KW-1185">Reference proteome</keyword>
<proteinExistence type="inferred from homology"/>
<dbReference type="SFLD" id="SFLDG00358">
    <property type="entry name" value="Main_(cytGST)"/>
    <property type="match status" value="1"/>
</dbReference>
<dbReference type="FunFam" id="3.40.30.10:FF:000086">
    <property type="entry name" value="Glutathione S-transferase theta-1"/>
    <property type="match status" value="1"/>
</dbReference>
<comment type="similarity">
    <text evidence="2">Belongs to the GST superfamily. Theta family.</text>
</comment>
<dbReference type="SFLD" id="SFLDG01153">
    <property type="entry name" value="Main.4:_Theta-like"/>
    <property type="match status" value="1"/>
</dbReference>
<evidence type="ECO:0000256" key="3">
    <source>
        <dbReference type="ARBA" id="ARBA00011738"/>
    </source>
</evidence>
<dbReference type="PANTHER" id="PTHR43917">
    <property type="match status" value="1"/>
</dbReference>
<dbReference type="InParanoid" id="A0A3P8W966"/>
<dbReference type="InterPro" id="IPR051369">
    <property type="entry name" value="GST_Theta"/>
</dbReference>
<organism evidence="10 11">
    <name type="scientific">Cynoglossus semilaevis</name>
    <name type="common">Tongue sole</name>
    <dbReference type="NCBI Taxonomy" id="244447"/>
    <lineage>
        <taxon>Eukaryota</taxon>
        <taxon>Metazoa</taxon>
        <taxon>Chordata</taxon>
        <taxon>Craniata</taxon>
        <taxon>Vertebrata</taxon>
        <taxon>Euteleostomi</taxon>
        <taxon>Actinopterygii</taxon>
        <taxon>Neopterygii</taxon>
        <taxon>Teleostei</taxon>
        <taxon>Neoteleostei</taxon>
        <taxon>Acanthomorphata</taxon>
        <taxon>Carangaria</taxon>
        <taxon>Pleuronectiformes</taxon>
        <taxon>Pleuronectoidei</taxon>
        <taxon>Cynoglossidae</taxon>
        <taxon>Cynoglossinae</taxon>
        <taxon>Cynoglossus</taxon>
    </lineage>
</organism>
<dbReference type="GO" id="GO:0005737">
    <property type="term" value="C:cytoplasm"/>
    <property type="evidence" value="ECO:0007669"/>
    <property type="project" value="UniProtKB-SubCell"/>
</dbReference>
<dbReference type="GeneTree" id="ENSGT00940000163205"/>
<sequence>MALELYLDMKSQPCRSVYIFAKKNNIPFVFKKVSLLKGEHFGEEFKKITPIKKVPAMRDGDFCLAESIAIMQYLAQKFQTPEFWYPTELRQRALVTEYLSWQHMGIRLNGSKIFWLRLLVPKMLGAEVPQEKMDLALKELNGSLKLLEEKFIQDKPFIVGDNMTLADLVAIVEVIQPVFSGLDVFKERPKLRAWRDRVQAFIGKELFDEAHEDIMNVQEKSAMLDASALELWKPMIFSLIM</sequence>
<dbReference type="FunFam" id="1.20.1050.10:FF:000008">
    <property type="entry name" value="Glutathione S-transferase theta-1"/>
    <property type="match status" value="1"/>
</dbReference>
<dbReference type="EC" id="2.5.1.18" evidence="4"/>
<evidence type="ECO:0000313" key="11">
    <source>
        <dbReference type="Proteomes" id="UP000265120"/>
    </source>
</evidence>
<dbReference type="OrthoDB" id="422574at2759"/>
<evidence type="ECO:0000313" key="10">
    <source>
        <dbReference type="Ensembl" id="ENSCSEP00000024068.1"/>
    </source>
</evidence>
<evidence type="ECO:0000256" key="4">
    <source>
        <dbReference type="ARBA" id="ARBA00012452"/>
    </source>
</evidence>
<reference evidence="10" key="2">
    <citation type="submission" date="2025-08" db="UniProtKB">
        <authorList>
            <consortium name="Ensembl"/>
        </authorList>
    </citation>
    <scope>IDENTIFICATION</scope>
</reference>
<dbReference type="InterPro" id="IPR010987">
    <property type="entry name" value="Glutathione-S-Trfase_C-like"/>
</dbReference>
<comment type="subunit">
    <text evidence="3">Homodimer.</text>
</comment>
<keyword evidence="6" id="KW-0808">Transferase</keyword>
<evidence type="ECO:0000256" key="5">
    <source>
        <dbReference type="ARBA" id="ARBA00022490"/>
    </source>
</evidence>
<dbReference type="PROSITE" id="PS50404">
    <property type="entry name" value="GST_NTER"/>
    <property type="match status" value="1"/>
</dbReference>
<reference evidence="10 11" key="1">
    <citation type="journal article" date="2014" name="Nat. Genet.">
        <title>Whole-genome sequence of a flatfish provides insights into ZW sex chromosome evolution and adaptation to a benthic lifestyle.</title>
        <authorList>
            <person name="Chen S."/>
            <person name="Zhang G."/>
            <person name="Shao C."/>
            <person name="Huang Q."/>
            <person name="Liu G."/>
            <person name="Zhang P."/>
            <person name="Song W."/>
            <person name="An N."/>
            <person name="Chalopin D."/>
            <person name="Volff J.N."/>
            <person name="Hong Y."/>
            <person name="Li Q."/>
            <person name="Sha Z."/>
            <person name="Zhou H."/>
            <person name="Xie M."/>
            <person name="Yu Q."/>
            <person name="Liu Y."/>
            <person name="Xiang H."/>
            <person name="Wang N."/>
            <person name="Wu K."/>
            <person name="Yang C."/>
            <person name="Zhou Q."/>
            <person name="Liao X."/>
            <person name="Yang L."/>
            <person name="Hu Q."/>
            <person name="Zhang J."/>
            <person name="Meng L."/>
            <person name="Jin L."/>
            <person name="Tian Y."/>
            <person name="Lian J."/>
            <person name="Yang J."/>
            <person name="Miao G."/>
            <person name="Liu S."/>
            <person name="Liang Z."/>
            <person name="Yan F."/>
            <person name="Li Y."/>
            <person name="Sun B."/>
            <person name="Zhang H."/>
            <person name="Zhang J."/>
            <person name="Zhu Y."/>
            <person name="Du M."/>
            <person name="Zhao Y."/>
            <person name="Schartl M."/>
            <person name="Tang Q."/>
            <person name="Wang J."/>
        </authorList>
    </citation>
    <scope>NUCLEOTIDE SEQUENCE</scope>
</reference>
<evidence type="ECO:0000256" key="1">
    <source>
        <dbReference type="ARBA" id="ARBA00004496"/>
    </source>
</evidence>
<dbReference type="InterPro" id="IPR004045">
    <property type="entry name" value="Glutathione_S-Trfase_N"/>
</dbReference>
<dbReference type="CDD" id="cd03050">
    <property type="entry name" value="GST_N_Theta"/>
    <property type="match status" value="1"/>
</dbReference>
<comment type="subcellular location">
    <subcellularLocation>
        <location evidence="1">Cytoplasm</location>
    </subcellularLocation>
</comment>
<dbReference type="InterPro" id="IPR036282">
    <property type="entry name" value="Glutathione-S-Trfase_C_sf"/>
</dbReference>
<evidence type="ECO:0000259" key="9">
    <source>
        <dbReference type="PROSITE" id="PS50405"/>
    </source>
</evidence>
<feature type="domain" description="GST N-terminal" evidence="8">
    <location>
        <begin position="1"/>
        <end position="82"/>
    </location>
</feature>
<dbReference type="Ensembl" id="ENSCSET00000024389.1">
    <property type="protein sequence ID" value="ENSCSEP00000024068.1"/>
    <property type="gene ID" value="ENSCSEG00000015351.1"/>
</dbReference>
<dbReference type="PANTHER" id="PTHR43917:SF9">
    <property type="entry name" value="GLUTATHIONE S-TRANSFERASE THETA-1"/>
    <property type="match status" value="1"/>
</dbReference>
<dbReference type="GO" id="GO:0004364">
    <property type="term" value="F:glutathione transferase activity"/>
    <property type="evidence" value="ECO:0007669"/>
    <property type="project" value="UniProtKB-EC"/>
</dbReference>
<dbReference type="Proteomes" id="UP000265120">
    <property type="component" value="Chromosome 9"/>
</dbReference>
<dbReference type="Pfam" id="PF00043">
    <property type="entry name" value="GST_C"/>
    <property type="match status" value="1"/>
</dbReference>
<dbReference type="InterPro" id="IPR004046">
    <property type="entry name" value="GST_C"/>
</dbReference>
<evidence type="ECO:0000256" key="7">
    <source>
        <dbReference type="ARBA" id="ARBA00047960"/>
    </source>
</evidence>
<dbReference type="Gene3D" id="3.40.30.10">
    <property type="entry name" value="Glutaredoxin"/>
    <property type="match status" value="1"/>
</dbReference>
<dbReference type="GO" id="GO:0006749">
    <property type="term" value="P:glutathione metabolic process"/>
    <property type="evidence" value="ECO:0007669"/>
    <property type="project" value="TreeGrafter"/>
</dbReference>
<feature type="domain" description="GST C-terminal" evidence="9">
    <location>
        <begin position="88"/>
        <end position="223"/>
    </location>
</feature>
<dbReference type="OMA" id="CQYRVDE"/>
<reference evidence="10" key="3">
    <citation type="submission" date="2025-09" db="UniProtKB">
        <authorList>
            <consortium name="Ensembl"/>
        </authorList>
    </citation>
    <scope>IDENTIFICATION</scope>
</reference>
<dbReference type="AlphaFoldDB" id="A0A3P8W966"/>
<dbReference type="Gene3D" id="1.20.1050.10">
    <property type="match status" value="1"/>
</dbReference>
<keyword evidence="5" id="KW-0963">Cytoplasm</keyword>
<dbReference type="SUPFAM" id="SSF52833">
    <property type="entry name" value="Thioredoxin-like"/>
    <property type="match status" value="1"/>
</dbReference>
<comment type="catalytic activity">
    <reaction evidence="7">
        <text>RX + glutathione = an S-substituted glutathione + a halide anion + H(+)</text>
        <dbReference type="Rhea" id="RHEA:16437"/>
        <dbReference type="ChEBI" id="CHEBI:15378"/>
        <dbReference type="ChEBI" id="CHEBI:16042"/>
        <dbReference type="ChEBI" id="CHEBI:17792"/>
        <dbReference type="ChEBI" id="CHEBI:57925"/>
        <dbReference type="ChEBI" id="CHEBI:90779"/>
        <dbReference type="EC" id="2.5.1.18"/>
    </reaction>
</comment>